<keyword evidence="3" id="KW-1185">Reference proteome</keyword>
<gene>
    <name evidence="2" type="ORF">FH039_09690</name>
</gene>
<dbReference type="AlphaFoldDB" id="A0A4Y5SLN3"/>
<reference evidence="2 3" key="1">
    <citation type="submission" date="2019-06" db="EMBL/GenBank/DDBJ databases">
        <title>Thermococcus indicus sp. nov., a Fe(III)-reducing hyperthermophilic archaeon isolated from the Onnuri vent field of the Central Indian Ocean ridge.</title>
        <authorList>
            <person name="Lim J.K."/>
            <person name="Kim Y.J."/>
            <person name="Kwon K.K."/>
        </authorList>
    </citation>
    <scope>NUCLEOTIDE SEQUENCE [LARGE SCALE GENOMIC DNA]</scope>
    <source>
        <strain evidence="2 3">IOH1</strain>
    </source>
</reference>
<evidence type="ECO:0000313" key="3">
    <source>
        <dbReference type="Proteomes" id="UP000306007"/>
    </source>
</evidence>
<organism evidence="2 3">
    <name type="scientific">Thermococcus indicus</name>
    <dbReference type="NCBI Taxonomy" id="2586643"/>
    <lineage>
        <taxon>Archaea</taxon>
        <taxon>Methanobacteriati</taxon>
        <taxon>Methanobacteriota</taxon>
        <taxon>Thermococci</taxon>
        <taxon>Thermococcales</taxon>
        <taxon>Thermococcaceae</taxon>
        <taxon>Thermococcus</taxon>
    </lineage>
</organism>
<protein>
    <submittedName>
        <fullName evidence="2">TldD/PmbA family protein</fullName>
    </submittedName>
</protein>
<feature type="domain" description="Metalloprotease TldD/E C-terminal" evidence="1">
    <location>
        <begin position="183"/>
        <end position="396"/>
    </location>
</feature>
<accession>A0A4Y5SLN3</accession>
<dbReference type="SUPFAM" id="SSF111283">
    <property type="entry name" value="Putative modulator of DNA gyrase, PmbA/TldD"/>
    <property type="match status" value="1"/>
</dbReference>
<dbReference type="GO" id="GO:0005829">
    <property type="term" value="C:cytosol"/>
    <property type="evidence" value="ECO:0007669"/>
    <property type="project" value="TreeGrafter"/>
</dbReference>
<name>A0A4Y5SLN3_9EURY</name>
<dbReference type="InterPro" id="IPR036059">
    <property type="entry name" value="TldD/PmbA_sf"/>
</dbReference>
<evidence type="ECO:0000259" key="1">
    <source>
        <dbReference type="Pfam" id="PF19289"/>
    </source>
</evidence>
<dbReference type="RefSeq" id="WP_139681146.1">
    <property type="nucleotide sequence ID" value="NZ_CP040846.1"/>
</dbReference>
<dbReference type="PANTHER" id="PTHR43421:SF1">
    <property type="entry name" value="METALLOPROTEASE PMBA"/>
    <property type="match status" value="1"/>
</dbReference>
<dbReference type="Pfam" id="PF19289">
    <property type="entry name" value="PmbA_TldD_3rd"/>
    <property type="match status" value="1"/>
</dbReference>
<dbReference type="KEGG" id="tic:FH039_09690"/>
<dbReference type="PANTHER" id="PTHR43421">
    <property type="entry name" value="METALLOPROTEASE PMBA"/>
    <property type="match status" value="1"/>
</dbReference>
<dbReference type="EMBL" id="CP040846">
    <property type="protein sequence ID" value="QDA31813.1"/>
    <property type="molecule type" value="Genomic_DNA"/>
</dbReference>
<dbReference type="InterPro" id="IPR045569">
    <property type="entry name" value="Metalloprtase-TldD/E_C"/>
</dbReference>
<dbReference type="GO" id="GO:0006508">
    <property type="term" value="P:proteolysis"/>
    <property type="evidence" value="ECO:0007669"/>
    <property type="project" value="InterPro"/>
</dbReference>
<sequence>MEREVYRLREMRTGVSLEGHIKPFARVRELTAVRLIEGGRMASALVEGSDEGEALKLARETLRFAKEEDYHLPTGCKARWERTFEADVKDLAEELSSLAEELGKRGLPLSGTIEFVTRHLAIESTNGADVEGSYSFMKVELEIGGRVPFSIMAGSFRKAELKELLEPYLNLVEGLRGVKPPEGEVEAIFAPTPLMELLFGPVLWKFRGSTALKSPGMEAREGETTASSLVTLFDDPLDGNSLRYVKADDEGVETRRNVLIEKGTVKGLLWDSYTAWKAGRESTGNGIRLGERIFDAFHNLTLAPGRKDLDALIGEVERGFIALGLRGANALDRATGNFSVVVTPALIIERGEITGFSRFELSGNVWELLKNTTGVGSELTRIWPGEEVSFSLPFLRAEVVL</sequence>
<evidence type="ECO:0000313" key="2">
    <source>
        <dbReference type="EMBL" id="QDA31813.1"/>
    </source>
</evidence>
<dbReference type="GO" id="GO:0008237">
    <property type="term" value="F:metallopeptidase activity"/>
    <property type="evidence" value="ECO:0007669"/>
    <property type="project" value="InterPro"/>
</dbReference>
<dbReference type="OrthoDB" id="84520at2157"/>
<dbReference type="InterPro" id="IPR047657">
    <property type="entry name" value="PmbA"/>
</dbReference>
<dbReference type="GeneID" id="40475456"/>
<dbReference type="Proteomes" id="UP000306007">
    <property type="component" value="Chromosome"/>
</dbReference>
<proteinExistence type="predicted"/>